<dbReference type="Pfam" id="PF13585">
    <property type="entry name" value="CHU_C"/>
    <property type="match status" value="1"/>
</dbReference>
<evidence type="ECO:0008006" key="4">
    <source>
        <dbReference type="Google" id="ProtNLM"/>
    </source>
</evidence>
<organism evidence="2 3">
    <name type="scientific">Ginsengibacter hankyongi</name>
    <dbReference type="NCBI Taxonomy" id="2607284"/>
    <lineage>
        <taxon>Bacteria</taxon>
        <taxon>Pseudomonadati</taxon>
        <taxon>Bacteroidota</taxon>
        <taxon>Chitinophagia</taxon>
        <taxon>Chitinophagales</taxon>
        <taxon>Chitinophagaceae</taxon>
        <taxon>Ginsengibacter</taxon>
    </lineage>
</organism>
<protein>
    <recommendedName>
        <fullName evidence="4">Gliding motility-associated C-terminal domain-containing protein</fullName>
    </recommendedName>
</protein>
<reference evidence="2 3" key="1">
    <citation type="submission" date="2019-09" db="EMBL/GenBank/DDBJ databases">
        <title>Draft genome sequence of Ginsengibacter sp. BR5-29.</title>
        <authorList>
            <person name="Im W.-T."/>
        </authorList>
    </citation>
    <scope>NUCLEOTIDE SEQUENCE [LARGE SCALE GENOMIC DNA]</scope>
    <source>
        <strain evidence="2 3">BR5-29</strain>
    </source>
</reference>
<keyword evidence="3" id="KW-1185">Reference proteome</keyword>
<sequence length="645" mass="70732">MRIYHFQLYVILALVFCSGYFFANAQTCPPNIDFETGTFNGWKCYIGTADTVNGTNVIDLSETAGPVFDRQTMYTANSGEGVDPYGGFPVNCPNGSGHSIRLGNNSAGTQAEGISYEFTIPKGQDIYSLIYHYAVVFQDPNHKEYQQPRLVIEITNVTDNKRIDCSSFTFIPYGSILPGFFESPNPGGETPVWCKGWSAVSVNLDGNAGKTIRLFFKTADCTFKKHFGYAYIDVNSECSSNFVGSTYCKDDTAVNLTAPFGYQNYTWYNNTFTKVLGTQQTITFQPPPAPGSTFAVTVVPYNGYGCVDTLYARLEDSLSIKAYAGRDTLSCNRNPVPIGGNSKPGLVYTWSPTEGLSDPHSSNPLAGPDATTSYILKTNHDGGGCINYDTVIVTASVIDSSLRLTGDAMFCSDSGDSAVLHVTPTKNIQWYNEKGFLNGANRPNYRVSETGSYYALLVNNEGCSLATRNQDVVIDNPTPGISYPVEYAVINLPFNLNARKFGKEALWSPGTFLNTRTSYSPVFNGPSEQLYTIQIKTLGGCITVDTQLVKTVEKADILVPTAFSPNGDGINDILRPVLFGIKQLNYFRIYNRIGQQLYETTTARLGWNGTFKGIPQLSQVIVWIAEGIGSDNKIYTRKGTSLLIR</sequence>
<gene>
    <name evidence="2" type="ORF">FW778_11480</name>
</gene>
<dbReference type="EMBL" id="VYQF01000002">
    <property type="protein sequence ID" value="KAA9039436.1"/>
    <property type="molecule type" value="Genomic_DNA"/>
</dbReference>
<keyword evidence="1" id="KW-0732">Signal</keyword>
<dbReference type="RefSeq" id="WP_150414847.1">
    <property type="nucleotide sequence ID" value="NZ_VYQF01000002.1"/>
</dbReference>
<dbReference type="AlphaFoldDB" id="A0A5J5IHJ3"/>
<evidence type="ECO:0000313" key="3">
    <source>
        <dbReference type="Proteomes" id="UP000326903"/>
    </source>
</evidence>
<feature type="signal peptide" evidence="1">
    <location>
        <begin position="1"/>
        <end position="25"/>
    </location>
</feature>
<comment type="caution">
    <text evidence="2">The sequence shown here is derived from an EMBL/GenBank/DDBJ whole genome shotgun (WGS) entry which is preliminary data.</text>
</comment>
<evidence type="ECO:0000313" key="2">
    <source>
        <dbReference type="EMBL" id="KAA9039436.1"/>
    </source>
</evidence>
<accession>A0A5J5IHJ3</accession>
<name>A0A5J5IHJ3_9BACT</name>
<proteinExistence type="predicted"/>
<dbReference type="Proteomes" id="UP000326903">
    <property type="component" value="Unassembled WGS sequence"/>
</dbReference>
<evidence type="ECO:0000256" key="1">
    <source>
        <dbReference type="SAM" id="SignalP"/>
    </source>
</evidence>
<feature type="chain" id="PRO_5023924437" description="Gliding motility-associated C-terminal domain-containing protein" evidence="1">
    <location>
        <begin position="26"/>
        <end position="645"/>
    </location>
</feature>